<dbReference type="EMBL" id="VFOZ01000001">
    <property type="protein sequence ID" value="TQL96575.1"/>
    <property type="molecule type" value="Genomic_DNA"/>
</dbReference>
<proteinExistence type="predicted"/>
<comment type="caution">
    <text evidence="2">The sequence shown here is derived from an EMBL/GenBank/DDBJ whole genome shotgun (WGS) entry which is preliminary data.</text>
</comment>
<keyword evidence="3" id="KW-1185">Reference proteome</keyword>
<evidence type="ECO:0000313" key="2">
    <source>
        <dbReference type="EMBL" id="TQL96575.1"/>
    </source>
</evidence>
<name>A0A543CHK6_9ACTN</name>
<sequence length="138" mass="14873">MEDLTQTLLTRQEQVLQASRVASQTLICMLRSDEPVPAAVIAEALERRAYARWWTTLTDHVVHDGQADPAAALAAARKVAHDALLVLPTPRSECHHTNAQAITTLEAARAFFHDTATLYPPTTEPAAAPGTTATGHAE</sequence>
<accession>A0A543CHK6</accession>
<reference evidence="2 3" key="1">
    <citation type="submission" date="2019-06" db="EMBL/GenBank/DDBJ databases">
        <title>Sequencing the genomes of 1000 actinobacteria strains.</title>
        <authorList>
            <person name="Klenk H.-P."/>
        </authorList>
    </citation>
    <scope>NUCLEOTIDE SEQUENCE [LARGE SCALE GENOMIC DNA]</scope>
    <source>
        <strain evidence="2 3">DSM 102200</strain>
    </source>
</reference>
<protein>
    <submittedName>
        <fullName evidence="2">Uncharacterized protein</fullName>
    </submittedName>
</protein>
<dbReference type="AlphaFoldDB" id="A0A543CHK6"/>
<organism evidence="2 3">
    <name type="scientific">Actinoallomurus bryophytorum</name>
    <dbReference type="NCBI Taxonomy" id="1490222"/>
    <lineage>
        <taxon>Bacteria</taxon>
        <taxon>Bacillati</taxon>
        <taxon>Actinomycetota</taxon>
        <taxon>Actinomycetes</taxon>
        <taxon>Streptosporangiales</taxon>
        <taxon>Thermomonosporaceae</taxon>
        <taxon>Actinoallomurus</taxon>
    </lineage>
</organism>
<gene>
    <name evidence="2" type="ORF">FB559_2114</name>
</gene>
<dbReference type="Proteomes" id="UP000316096">
    <property type="component" value="Unassembled WGS sequence"/>
</dbReference>
<evidence type="ECO:0000256" key="1">
    <source>
        <dbReference type="SAM" id="MobiDB-lite"/>
    </source>
</evidence>
<feature type="region of interest" description="Disordered" evidence="1">
    <location>
        <begin position="119"/>
        <end position="138"/>
    </location>
</feature>
<evidence type="ECO:0000313" key="3">
    <source>
        <dbReference type="Proteomes" id="UP000316096"/>
    </source>
</evidence>